<dbReference type="SUPFAM" id="SSF54928">
    <property type="entry name" value="RNA-binding domain, RBD"/>
    <property type="match status" value="1"/>
</dbReference>
<dbReference type="PANTHER" id="PTHR23189">
    <property type="entry name" value="RNA RECOGNITION MOTIF-CONTAINING"/>
    <property type="match status" value="1"/>
</dbReference>
<keyword evidence="3" id="KW-1185">Reference proteome</keyword>
<dbReference type="Proteomes" id="UP000886595">
    <property type="component" value="Unassembled WGS sequence"/>
</dbReference>
<evidence type="ECO:0000313" key="3">
    <source>
        <dbReference type="Proteomes" id="UP000886595"/>
    </source>
</evidence>
<proteinExistence type="predicted"/>
<reference evidence="2 3" key="1">
    <citation type="submission" date="2020-02" db="EMBL/GenBank/DDBJ databases">
        <authorList>
            <person name="Ma Q."/>
            <person name="Huang Y."/>
            <person name="Song X."/>
            <person name="Pei D."/>
        </authorList>
    </citation>
    <scope>NUCLEOTIDE SEQUENCE [LARGE SCALE GENOMIC DNA]</scope>
    <source>
        <strain evidence="2">Sxm20200214</strain>
        <tissue evidence="2">Leaf</tissue>
    </source>
</reference>
<dbReference type="GO" id="GO:0003723">
    <property type="term" value="F:RNA binding"/>
    <property type="evidence" value="ECO:0007669"/>
    <property type="project" value="UniProtKB-KW"/>
</dbReference>
<keyword evidence="1" id="KW-0694">RNA-binding</keyword>
<gene>
    <name evidence="2" type="ORF">Bca52824_004202</name>
</gene>
<dbReference type="EMBL" id="JAAMPC010000001">
    <property type="protein sequence ID" value="KAG2333022.1"/>
    <property type="molecule type" value="Genomic_DNA"/>
</dbReference>
<sequence length="253" mass="28902">MLIGLELLLVDKKAKLCESLWVSGISLSVSKDDQKAEFSKAGNMRILGFLRKTRDSFSDYYKIDDALHARSVNGKKMGGSYMHAFLRSQAPQNIFTYEDAKGDDHPSKVLWIGYPPSVRIDEQLLHNARILFGATITPGLYTKTKHTTIGHRFPGNYNDSVAESLDFMLSYHDIHHPDSTFLIEETNQYVMNLMRENHNIISQHLQVTLAIRDYNLNATARLDVDLIIMDLEVTRQPKRKTIYAPFALRITPM</sequence>
<accession>A0A8X8BFC1</accession>
<name>A0A8X8BFC1_BRACI</name>
<evidence type="ECO:0000313" key="2">
    <source>
        <dbReference type="EMBL" id="KAG2333022.1"/>
    </source>
</evidence>
<dbReference type="OrthoDB" id="439808at2759"/>
<protein>
    <submittedName>
        <fullName evidence="2">Uncharacterized protein</fullName>
    </submittedName>
</protein>
<dbReference type="AlphaFoldDB" id="A0A8X8BFC1"/>
<evidence type="ECO:0000256" key="1">
    <source>
        <dbReference type="ARBA" id="ARBA00022884"/>
    </source>
</evidence>
<dbReference type="InterPro" id="IPR035979">
    <property type="entry name" value="RBD_domain_sf"/>
</dbReference>
<comment type="caution">
    <text evidence="2">The sequence shown here is derived from an EMBL/GenBank/DDBJ whole genome shotgun (WGS) entry which is preliminary data.</text>
</comment>
<organism evidence="2 3">
    <name type="scientific">Brassica carinata</name>
    <name type="common">Ethiopian mustard</name>
    <name type="synonym">Abyssinian cabbage</name>
    <dbReference type="NCBI Taxonomy" id="52824"/>
    <lineage>
        <taxon>Eukaryota</taxon>
        <taxon>Viridiplantae</taxon>
        <taxon>Streptophyta</taxon>
        <taxon>Embryophyta</taxon>
        <taxon>Tracheophyta</taxon>
        <taxon>Spermatophyta</taxon>
        <taxon>Magnoliopsida</taxon>
        <taxon>eudicotyledons</taxon>
        <taxon>Gunneridae</taxon>
        <taxon>Pentapetalae</taxon>
        <taxon>rosids</taxon>
        <taxon>malvids</taxon>
        <taxon>Brassicales</taxon>
        <taxon>Brassicaceae</taxon>
        <taxon>Brassiceae</taxon>
        <taxon>Brassica</taxon>
    </lineage>
</organism>